<dbReference type="AlphaFoldDB" id="A0A1Z4GQG4"/>
<proteinExistence type="predicted"/>
<protein>
    <submittedName>
        <fullName evidence="1">Uncharacterized protein</fullName>
    </submittedName>
</protein>
<accession>A0A1Z4GQG4</accession>
<evidence type="ECO:0000313" key="2">
    <source>
        <dbReference type="Proteomes" id="UP000218287"/>
    </source>
</evidence>
<reference evidence="1 2" key="1">
    <citation type="submission" date="2017-06" db="EMBL/GenBank/DDBJ databases">
        <title>Genome sequencing of cyanobaciteial culture collection at National Institute for Environmental Studies (NIES).</title>
        <authorList>
            <person name="Hirose Y."/>
            <person name="Shimura Y."/>
            <person name="Fujisawa T."/>
            <person name="Nakamura Y."/>
            <person name="Kawachi M."/>
        </authorList>
    </citation>
    <scope>NUCLEOTIDE SEQUENCE [LARGE SCALE GENOMIC DNA]</scope>
    <source>
        <strain evidence="1 2">NIES-21</strain>
    </source>
</reference>
<organism evidence="1 2">
    <name type="scientific">Anabaenopsis circularis NIES-21</name>
    <dbReference type="NCBI Taxonomy" id="1085406"/>
    <lineage>
        <taxon>Bacteria</taxon>
        <taxon>Bacillati</taxon>
        <taxon>Cyanobacteriota</taxon>
        <taxon>Cyanophyceae</taxon>
        <taxon>Nostocales</taxon>
        <taxon>Nodulariaceae</taxon>
        <taxon>Anabaenopsis</taxon>
    </lineage>
</organism>
<dbReference type="EMBL" id="AP018174">
    <property type="protein sequence ID" value="BAY19755.1"/>
    <property type="molecule type" value="Genomic_DNA"/>
</dbReference>
<evidence type="ECO:0000313" key="1">
    <source>
        <dbReference type="EMBL" id="BAY19755.1"/>
    </source>
</evidence>
<sequence>MAYVAGFKNCCVVASYLSRSRVVANSYNFNSLEVLVVESLKTQNTML</sequence>
<keyword evidence="2" id="KW-1185">Reference proteome</keyword>
<dbReference type="Proteomes" id="UP000218287">
    <property type="component" value="Chromosome"/>
</dbReference>
<name>A0A1Z4GQG4_9CYAN</name>
<gene>
    <name evidence="1" type="ORF">NIES21_56200</name>
</gene>